<dbReference type="SMART" id="SM00342">
    <property type="entry name" value="HTH_ARAC"/>
    <property type="match status" value="1"/>
</dbReference>
<evidence type="ECO:0000256" key="1">
    <source>
        <dbReference type="ARBA" id="ARBA00023015"/>
    </source>
</evidence>
<sequence length="277" mass="31661">MPKKPNKNFAFSEVEALKGTSLLKAEMYDFAYKSHSHREYGIAVTRRGIQSFHCENSLYKVSKYGIITFNPEEVHDGYSELKTGLEYQMIYISQAKMQELASQICGDKLSYFHFPDTVQYDYPLALNLLSLFNSISFSNDSCEIETKFYQAVSNLMLKYGVFSQKAVQIRPDNILVDQACQYIIENAAQNISLADIAGKVNLSPYYFSRIFKQVTGLSPHNYLNQQRIEMVKNEILEVNSLAELALKVGFSDQSHMNRRFKEVYGITPGKYRAAMSS</sequence>
<dbReference type="InterPro" id="IPR050204">
    <property type="entry name" value="AraC_XylS_family_regulators"/>
</dbReference>
<keyword evidence="3" id="KW-0804">Transcription</keyword>
<gene>
    <name evidence="5" type="ORF">SAMN02983006_01960</name>
</gene>
<keyword evidence="2 5" id="KW-0238">DNA-binding</keyword>
<dbReference type="InterPro" id="IPR037923">
    <property type="entry name" value="HTH-like"/>
</dbReference>
<dbReference type="Proteomes" id="UP000199006">
    <property type="component" value="Unassembled WGS sequence"/>
</dbReference>
<evidence type="ECO:0000259" key="4">
    <source>
        <dbReference type="PROSITE" id="PS01124"/>
    </source>
</evidence>
<evidence type="ECO:0000256" key="2">
    <source>
        <dbReference type="ARBA" id="ARBA00023125"/>
    </source>
</evidence>
<evidence type="ECO:0000313" key="6">
    <source>
        <dbReference type="Proteomes" id="UP000199006"/>
    </source>
</evidence>
<evidence type="ECO:0000313" key="5">
    <source>
        <dbReference type="EMBL" id="SFL75732.1"/>
    </source>
</evidence>
<feature type="domain" description="HTH araC/xylS-type" evidence="4">
    <location>
        <begin position="177"/>
        <end position="274"/>
    </location>
</feature>
<dbReference type="STRING" id="29563.SAMN02983006_01960"/>
<dbReference type="EMBL" id="FOTI01000029">
    <property type="protein sequence ID" value="SFL75732.1"/>
    <property type="molecule type" value="Genomic_DNA"/>
</dbReference>
<dbReference type="Pfam" id="PF12833">
    <property type="entry name" value="HTH_18"/>
    <property type="match status" value="1"/>
</dbReference>
<name>A0A1I4KA61_9FIRM</name>
<dbReference type="GO" id="GO:0003700">
    <property type="term" value="F:DNA-binding transcription factor activity"/>
    <property type="evidence" value="ECO:0007669"/>
    <property type="project" value="InterPro"/>
</dbReference>
<dbReference type="InterPro" id="IPR020449">
    <property type="entry name" value="Tscrpt_reg_AraC-type_HTH"/>
</dbReference>
<organism evidence="5 6">
    <name type="scientific">Halanaerobium salsuginis</name>
    <dbReference type="NCBI Taxonomy" id="29563"/>
    <lineage>
        <taxon>Bacteria</taxon>
        <taxon>Bacillati</taxon>
        <taxon>Bacillota</taxon>
        <taxon>Clostridia</taxon>
        <taxon>Halanaerobiales</taxon>
        <taxon>Halanaerobiaceae</taxon>
        <taxon>Halanaerobium</taxon>
    </lineage>
</organism>
<keyword evidence="1" id="KW-0805">Transcription regulation</keyword>
<dbReference type="PRINTS" id="PR00032">
    <property type="entry name" value="HTHARAC"/>
</dbReference>
<keyword evidence="6" id="KW-1185">Reference proteome</keyword>
<dbReference type="Gene3D" id="1.10.10.60">
    <property type="entry name" value="Homeodomain-like"/>
    <property type="match status" value="2"/>
</dbReference>
<dbReference type="SUPFAM" id="SSF46689">
    <property type="entry name" value="Homeodomain-like"/>
    <property type="match status" value="2"/>
</dbReference>
<dbReference type="RefSeq" id="WP_089862034.1">
    <property type="nucleotide sequence ID" value="NZ_FOTI01000029.1"/>
</dbReference>
<dbReference type="SUPFAM" id="SSF51215">
    <property type="entry name" value="Regulatory protein AraC"/>
    <property type="match status" value="1"/>
</dbReference>
<dbReference type="PROSITE" id="PS01124">
    <property type="entry name" value="HTH_ARAC_FAMILY_2"/>
    <property type="match status" value="1"/>
</dbReference>
<proteinExistence type="predicted"/>
<reference evidence="5 6" key="1">
    <citation type="submission" date="2016-10" db="EMBL/GenBank/DDBJ databases">
        <authorList>
            <person name="de Groot N.N."/>
        </authorList>
    </citation>
    <scope>NUCLEOTIDE SEQUENCE [LARGE SCALE GENOMIC DNA]</scope>
    <source>
        <strain evidence="5 6">ATCC 51327</strain>
    </source>
</reference>
<protein>
    <submittedName>
        <fullName evidence="5">AraC-type DNA-binding protein</fullName>
    </submittedName>
</protein>
<dbReference type="InterPro" id="IPR009057">
    <property type="entry name" value="Homeodomain-like_sf"/>
</dbReference>
<dbReference type="GO" id="GO:0043565">
    <property type="term" value="F:sequence-specific DNA binding"/>
    <property type="evidence" value="ECO:0007669"/>
    <property type="project" value="InterPro"/>
</dbReference>
<dbReference type="OrthoDB" id="183331at2"/>
<accession>A0A1I4KA61</accession>
<dbReference type="AlphaFoldDB" id="A0A1I4KA61"/>
<dbReference type="Pfam" id="PF02311">
    <property type="entry name" value="AraC_binding"/>
    <property type="match status" value="1"/>
</dbReference>
<dbReference type="InterPro" id="IPR018060">
    <property type="entry name" value="HTH_AraC"/>
</dbReference>
<evidence type="ECO:0000256" key="3">
    <source>
        <dbReference type="ARBA" id="ARBA00023163"/>
    </source>
</evidence>
<dbReference type="InterPro" id="IPR003313">
    <property type="entry name" value="AraC-bd"/>
</dbReference>
<dbReference type="PANTHER" id="PTHR46796:SF2">
    <property type="entry name" value="TRANSCRIPTIONAL REGULATORY PROTEIN"/>
    <property type="match status" value="1"/>
</dbReference>
<dbReference type="PANTHER" id="PTHR46796">
    <property type="entry name" value="HTH-TYPE TRANSCRIPTIONAL ACTIVATOR RHAS-RELATED"/>
    <property type="match status" value="1"/>
</dbReference>